<proteinExistence type="predicted"/>
<name>A0A6I6N3I8_9ACTN</name>
<dbReference type="InterPro" id="IPR010148">
    <property type="entry name" value="CRISPR-assoc_prot_CT1975"/>
</dbReference>
<dbReference type="RefSeq" id="WP_158920468.1">
    <property type="nucleotide sequence ID" value="NZ_CP047020.1"/>
</dbReference>
<reference evidence="1 2" key="1">
    <citation type="submission" date="2019-12" db="EMBL/GenBank/DDBJ databases">
        <title>Streptomyces sp. strain T44 isolated from rhizosphere soil of Broussonetia papyrifera.</title>
        <authorList>
            <person name="Mo P."/>
        </authorList>
    </citation>
    <scope>NUCLEOTIDE SEQUENCE [LARGE SCALE GENOMIC DNA]</scope>
    <source>
        <strain evidence="1 2">T44</strain>
    </source>
</reference>
<dbReference type="Proteomes" id="UP000436138">
    <property type="component" value="Chromosome"/>
</dbReference>
<keyword evidence="2" id="KW-1185">Reference proteome</keyword>
<dbReference type="EMBL" id="CP047020">
    <property type="protein sequence ID" value="QHA04610.1"/>
    <property type="molecule type" value="Genomic_DNA"/>
</dbReference>
<evidence type="ECO:0000313" key="2">
    <source>
        <dbReference type="Proteomes" id="UP000436138"/>
    </source>
</evidence>
<gene>
    <name evidence="1" type="primary">cas7e</name>
    <name evidence="1" type="ORF">GQF42_16095</name>
</gene>
<evidence type="ECO:0000313" key="1">
    <source>
        <dbReference type="EMBL" id="QHA04610.1"/>
    </source>
</evidence>
<accession>A0A6I6N3I8</accession>
<protein>
    <submittedName>
        <fullName evidence="1">Type I-E CRISPR-associated protein Cas7/Cse4/CasC</fullName>
    </submittedName>
</protein>
<dbReference type="KEGG" id="sbro:GQF42_16095"/>
<dbReference type="NCBIfam" id="TIGR01869">
    <property type="entry name" value="casC_Cse4"/>
    <property type="match status" value="1"/>
</dbReference>
<dbReference type="Pfam" id="PF09344">
    <property type="entry name" value="Cas_CT1975"/>
    <property type="match status" value="1"/>
</dbReference>
<organism evidence="1 2">
    <name type="scientific">Streptomyces broussonetiae</name>
    <dbReference type="NCBI Taxonomy" id="2686304"/>
    <lineage>
        <taxon>Bacteria</taxon>
        <taxon>Bacillati</taxon>
        <taxon>Actinomycetota</taxon>
        <taxon>Actinomycetes</taxon>
        <taxon>Kitasatosporales</taxon>
        <taxon>Streptomycetaceae</taxon>
        <taxon>Streptomyces</taxon>
    </lineage>
</organism>
<dbReference type="AlphaFoldDB" id="A0A6I6N3I8"/>
<sequence length="383" mass="40744">MGNRLYLDLHVLHSYPLSNLNRDDLNSPKTAIYGGEQRGRVSSQSGKRHVRAAVEQRLGEYAIRTRRLPETIAAELTANGWDAEAAARAGRMLALAAGVDGVKVESETNDTNSMFLLPRAGISELAALAVEHRALIEAATDAKKEKTEQEKLTKAASKSVLAVLRGRTASIAAFGRMLANEPGSTVDGAIQVAHQITTHATAVQADFFTAVDDITHGQQDESGSAHMGTALLTSGTYYRYASVNLPELAANLGNDEESARRVAVEFTQAFAVTIPSAKKNSTAPFTPPSLVCAVLRTDQPVNLGSAFEAPVRAERGSGYVVPSITRLDEHTGAVRRFYGTDGELMSAHVDLTGTKPQHLGEPVEGLAALLTTIEDAVTKASTA</sequence>